<proteinExistence type="inferred from homology"/>
<dbReference type="AlphaFoldDB" id="A0A814QL53"/>
<comment type="caution">
    <text evidence="10">The sequence shown here is derived from an EMBL/GenBank/DDBJ whole genome shotgun (WGS) entry which is preliminary data.</text>
</comment>
<dbReference type="InterPro" id="IPR019734">
    <property type="entry name" value="TPR_rpt"/>
</dbReference>
<evidence type="ECO:0000256" key="1">
    <source>
        <dbReference type="ARBA" id="ARBA00022723"/>
    </source>
</evidence>
<feature type="repeat" description="TPR" evidence="7">
    <location>
        <begin position="335"/>
        <end position="368"/>
    </location>
</feature>
<protein>
    <recommendedName>
        <fullName evidence="8">Kinesin light chain</fullName>
    </recommendedName>
</protein>
<evidence type="ECO:0000313" key="11">
    <source>
        <dbReference type="Proteomes" id="UP000663852"/>
    </source>
</evidence>
<dbReference type="EMBL" id="CAJNOJ010000105">
    <property type="protein sequence ID" value="CAF1121152.1"/>
    <property type="molecule type" value="Genomic_DNA"/>
</dbReference>
<evidence type="ECO:0000256" key="2">
    <source>
        <dbReference type="ARBA" id="ARBA00022737"/>
    </source>
</evidence>
<dbReference type="PROSITE" id="PS50089">
    <property type="entry name" value="ZF_RING_2"/>
    <property type="match status" value="1"/>
</dbReference>
<name>A0A814QL53_ADIRI</name>
<dbReference type="GO" id="GO:0008270">
    <property type="term" value="F:zinc ion binding"/>
    <property type="evidence" value="ECO:0007669"/>
    <property type="project" value="UniProtKB-KW"/>
</dbReference>
<evidence type="ECO:0000256" key="5">
    <source>
        <dbReference type="ARBA" id="ARBA00022833"/>
    </source>
</evidence>
<feature type="repeat" description="TPR" evidence="7">
    <location>
        <begin position="505"/>
        <end position="538"/>
    </location>
</feature>
<dbReference type="CDD" id="cd16619">
    <property type="entry name" value="mRING-HC-C4C4_TRIM37_C-VIII"/>
    <property type="match status" value="1"/>
</dbReference>
<dbReference type="GO" id="GO:0005874">
    <property type="term" value="C:microtubule"/>
    <property type="evidence" value="ECO:0007669"/>
    <property type="project" value="UniProtKB-UniRule"/>
</dbReference>
<dbReference type="Proteomes" id="UP000663852">
    <property type="component" value="Unassembled WGS sequence"/>
</dbReference>
<dbReference type="Pfam" id="PF13424">
    <property type="entry name" value="TPR_12"/>
    <property type="match status" value="3"/>
</dbReference>
<dbReference type="SMART" id="SM00184">
    <property type="entry name" value="RING"/>
    <property type="match status" value="1"/>
</dbReference>
<comment type="function">
    <text evidence="8">Kinesin is a microtubule-associated force-producing protein that play a role in organelle transport.</text>
</comment>
<dbReference type="PANTHER" id="PTHR45641:SF19">
    <property type="entry name" value="NEPHROCYSTIN-3"/>
    <property type="match status" value="1"/>
</dbReference>
<dbReference type="Gene3D" id="1.25.40.10">
    <property type="entry name" value="Tetratricopeptide repeat domain"/>
    <property type="match status" value="4"/>
</dbReference>
<dbReference type="PROSITE" id="PS50005">
    <property type="entry name" value="TPR"/>
    <property type="match status" value="6"/>
</dbReference>
<feature type="repeat" description="TPR" evidence="7">
    <location>
        <begin position="215"/>
        <end position="248"/>
    </location>
</feature>
<evidence type="ECO:0000259" key="9">
    <source>
        <dbReference type="PROSITE" id="PS50089"/>
    </source>
</evidence>
<sequence>MIATQSEFQVLIECGICCDYLTDVRETPCCHQLFCLTCIQSWLRTFAPNCPRCRSTTLTEQTLITNIAIQQFIENIQFNCPNKLQGCSAKIPRSDLIHHKQTCSYTPEKLKYQREQKLFELRLQLQQYSNAKARTRDKDNELYDLAKVFHEEHGYDEARQCLKMIKGMQNVFNITILSAQIEQDDGQYDKALELYTDVYLKAKTNPQPKTNPQRIELLLASGHIYLKQAKYTEAQEKFTRAFKLLPHNDQSQKKAEILNSIGLLAKKCSHYDQAISSYNQALEIVDTSSNLWSEIVANLADIFRKKGNYNESYELYLKALKQLESVHGHNHPLVADVMNNLGILLKKEGKYTEALDYLKQALKISKHYYGDKHESIGMYLGNIGDIYRKQGDYKTAEVIYKEALTVLEESLGPKHIEVAEILNSMGLVLEKKDDYNEAQAFYERAIKIIKNTFGPNQEHYKLGIYYNNLANLDRKRSDYDGALRIYRRALAIIEKTLGPEHSEAAEILHNIGQVQFQSGNYKQALVHIDRALVIIKKEFNDQHYKYGIFLNSLGLVYAAMNNYHTAYGHVKQALQILVDSLGMDHIEMCDVYTTMGDICLKIAAEIGEKQGDQQQNQEFAEKQSKLDEAKEYYSKAQRIMKKTFGDKHKKTQQFLALLPIVDMD</sequence>
<keyword evidence="8" id="KW-0963">Cytoplasm</keyword>
<keyword evidence="8" id="KW-0493">Microtubule</keyword>
<feature type="repeat" description="TPR" evidence="7">
    <location>
        <begin position="419"/>
        <end position="452"/>
    </location>
</feature>
<evidence type="ECO:0000256" key="7">
    <source>
        <dbReference type="PROSITE-ProRule" id="PRU00339"/>
    </source>
</evidence>
<dbReference type="OrthoDB" id="66906at2759"/>
<dbReference type="InterPro" id="IPR011990">
    <property type="entry name" value="TPR-like_helical_dom_sf"/>
</dbReference>
<dbReference type="PROSITE" id="PS50293">
    <property type="entry name" value="TPR_REGION"/>
    <property type="match status" value="1"/>
</dbReference>
<feature type="repeat" description="TPR" evidence="7">
    <location>
        <begin position="255"/>
        <end position="288"/>
    </location>
</feature>
<keyword evidence="5" id="KW-0862">Zinc</keyword>
<dbReference type="GO" id="GO:0005737">
    <property type="term" value="C:cytoplasm"/>
    <property type="evidence" value="ECO:0007669"/>
    <property type="project" value="UniProtKB-ARBA"/>
</dbReference>
<evidence type="ECO:0000256" key="6">
    <source>
        <dbReference type="PROSITE-ProRule" id="PRU00175"/>
    </source>
</evidence>
<evidence type="ECO:0000256" key="8">
    <source>
        <dbReference type="RuleBase" id="RU367020"/>
    </source>
</evidence>
<dbReference type="InterPro" id="IPR013083">
    <property type="entry name" value="Znf_RING/FYVE/PHD"/>
</dbReference>
<dbReference type="SMART" id="SM00028">
    <property type="entry name" value="TPR"/>
    <property type="match status" value="9"/>
</dbReference>
<keyword evidence="8" id="KW-0206">Cytoskeleton</keyword>
<comment type="subcellular location">
    <subcellularLocation>
        <location evidence="8">Cytoplasm</location>
        <location evidence="8">Cytoskeleton</location>
    </subcellularLocation>
</comment>
<evidence type="ECO:0000256" key="4">
    <source>
        <dbReference type="ARBA" id="ARBA00022803"/>
    </source>
</evidence>
<keyword evidence="8" id="KW-0505">Motor protein</keyword>
<keyword evidence="4 7" id="KW-0802">TPR repeat</keyword>
<evidence type="ECO:0000313" key="10">
    <source>
        <dbReference type="EMBL" id="CAF1121152.1"/>
    </source>
</evidence>
<comment type="subunit">
    <text evidence="8">Oligomeric complex composed of two heavy chains and two light chains.</text>
</comment>
<dbReference type="Pfam" id="PF00097">
    <property type="entry name" value="zf-C3HC4"/>
    <property type="match status" value="1"/>
</dbReference>
<dbReference type="GO" id="GO:0005871">
    <property type="term" value="C:kinesin complex"/>
    <property type="evidence" value="ECO:0007669"/>
    <property type="project" value="UniProtKB-UniRule"/>
</dbReference>
<reference evidence="10" key="1">
    <citation type="submission" date="2021-02" db="EMBL/GenBank/DDBJ databases">
        <authorList>
            <person name="Nowell W R."/>
        </authorList>
    </citation>
    <scope>NUCLEOTIDE SEQUENCE</scope>
</reference>
<keyword evidence="2" id="KW-0677">Repeat</keyword>
<evidence type="ECO:0000256" key="3">
    <source>
        <dbReference type="ARBA" id="ARBA00022771"/>
    </source>
</evidence>
<gene>
    <name evidence="10" type="ORF">EDS130_LOCUS21059</name>
</gene>
<feature type="repeat" description="TPR" evidence="7">
    <location>
        <begin position="377"/>
        <end position="410"/>
    </location>
</feature>
<dbReference type="InterPro" id="IPR001841">
    <property type="entry name" value="Znf_RING"/>
</dbReference>
<accession>A0A814QL53</accession>
<organism evidence="10 11">
    <name type="scientific">Adineta ricciae</name>
    <name type="common">Rotifer</name>
    <dbReference type="NCBI Taxonomy" id="249248"/>
    <lineage>
        <taxon>Eukaryota</taxon>
        <taxon>Metazoa</taxon>
        <taxon>Spiralia</taxon>
        <taxon>Gnathifera</taxon>
        <taxon>Rotifera</taxon>
        <taxon>Eurotatoria</taxon>
        <taxon>Bdelloidea</taxon>
        <taxon>Adinetida</taxon>
        <taxon>Adinetidae</taxon>
        <taxon>Adineta</taxon>
    </lineage>
</organism>
<dbReference type="PANTHER" id="PTHR45641">
    <property type="entry name" value="TETRATRICOPEPTIDE REPEAT PROTEIN (AFU_ORTHOLOGUE AFUA_6G03870)"/>
    <property type="match status" value="1"/>
</dbReference>
<dbReference type="SUPFAM" id="SSF49599">
    <property type="entry name" value="TRAF domain-like"/>
    <property type="match status" value="1"/>
</dbReference>
<dbReference type="PRINTS" id="PR00381">
    <property type="entry name" value="KINESINLIGHT"/>
</dbReference>
<dbReference type="Pfam" id="PF13181">
    <property type="entry name" value="TPR_8"/>
    <property type="match status" value="1"/>
</dbReference>
<comment type="similarity">
    <text evidence="8">Belongs to the kinesin light chain family.</text>
</comment>
<dbReference type="SUPFAM" id="SSF57850">
    <property type="entry name" value="RING/U-box"/>
    <property type="match status" value="1"/>
</dbReference>
<feature type="domain" description="RING-type" evidence="9">
    <location>
        <begin position="14"/>
        <end position="54"/>
    </location>
</feature>
<keyword evidence="1" id="KW-0479">Metal-binding</keyword>
<dbReference type="SUPFAM" id="SSF48452">
    <property type="entry name" value="TPR-like"/>
    <property type="match status" value="4"/>
</dbReference>
<dbReference type="Gene3D" id="3.30.40.10">
    <property type="entry name" value="Zinc/RING finger domain, C3HC4 (zinc finger)"/>
    <property type="match status" value="2"/>
</dbReference>
<dbReference type="InterPro" id="IPR018957">
    <property type="entry name" value="Znf_C3HC4_RING-type"/>
</dbReference>
<keyword evidence="3 6" id="KW-0863">Zinc-finger</keyword>